<name>A0AAW6VNY0_9BACT</name>
<reference evidence="1" key="2">
    <citation type="submission" date="2023-02" db="EMBL/GenBank/DDBJ databases">
        <authorList>
            <person name="Concha-Toloza M."/>
            <person name="Lopez-Cantillo M."/>
            <person name="Molina-Mora J."/>
            <person name="Collado L."/>
        </authorList>
    </citation>
    <scope>NUCLEOTIDE SEQUENCE</scope>
    <source>
        <strain evidence="1">FR1p273A</strain>
    </source>
</reference>
<proteinExistence type="predicted"/>
<dbReference type="EMBL" id="JAQTJH010000012">
    <property type="protein sequence ID" value="MDK2062736.1"/>
    <property type="molecule type" value="Genomic_DNA"/>
</dbReference>
<organism evidence="1 2">
    <name type="scientific">Aliarcobacter butzleri</name>
    <dbReference type="NCBI Taxonomy" id="28197"/>
    <lineage>
        <taxon>Bacteria</taxon>
        <taxon>Pseudomonadati</taxon>
        <taxon>Campylobacterota</taxon>
        <taxon>Epsilonproteobacteria</taxon>
        <taxon>Campylobacterales</taxon>
        <taxon>Arcobacteraceae</taxon>
        <taxon>Aliarcobacter</taxon>
    </lineage>
</organism>
<comment type="caution">
    <text evidence="1">The sequence shown here is derived from an EMBL/GenBank/DDBJ whole genome shotgun (WGS) entry which is preliminary data.</text>
</comment>
<dbReference type="AlphaFoldDB" id="A0AAW6VNY0"/>
<evidence type="ECO:0000313" key="1">
    <source>
        <dbReference type="EMBL" id="MDK2062736.1"/>
    </source>
</evidence>
<reference evidence="1" key="1">
    <citation type="journal article" date="2023" name="Antibiotics">
        <title>Genomic Characterization of Antibiotic-Resistant Campylobacterales Isolated from Chilean Poultry Meat.</title>
        <authorList>
            <person name="Concha-Toloza M."/>
            <person name="Lopez-Cantillo M."/>
            <person name="Molina-Mora J.A."/>
            <person name="Collado L."/>
        </authorList>
    </citation>
    <scope>NUCLEOTIDE SEQUENCE</scope>
    <source>
        <strain evidence="1">FR1p273A</strain>
    </source>
</reference>
<evidence type="ECO:0000313" key="2">
    <source>
        <dbReference type="Proteomes" id="UP001237843"/>
    </source>
</evidence>
<gene>
    <name evidence="1" type="ORF">PT520_09430</name>
</gene>
<accession>A0AAW6VNY0</accession>
<dbReference type="RefSeq" id="WP_284074902.1">
    <property type="nucleotide sequence ID" value="NZ_JAQTJH010000012.1"/>
</dbReference>
<sequence length="106" mass="12387">MNDNLIAIFGGSNDFGSFSGKLVFDSRKKMPTHKEIIMIIKKYINIKGLKVTIIDPPLDINGKYTSNYFDFIFESDKKQEIKVFYQNIDLLEDFKKNPFVIWQTEP</sequence>
<protein>
    <submittedName>
        <fullName evidence="1">Uncharacterized protein</fullName>
    </submittedName>
</protein>
<dbReference type="Proteomes" id="UP001237843">
    <property type="component" value="Unassembled WGS sequence"/>
</dbReference>